<dbReference type="SUPFAM" id="SSF47240">
    <property type="entry name" value="Ferritin-like"/>
    <property type="match status" value="1"/>
</dbReference>
<sequence length="155" mass="18030">MIELNQKDIITLLIKQEKLLSRLYTIFYNKLPAHKNFWETLAKEEQLHAKWLEQLYGAEEKNLVHFDEGKITLVSINMVTKGIQDMIQTAKSGEIDDKTALIKTADIERSLIEKKVFSQFNGLNEKAKATMKLLERETKKHLAKIEAYYKQVMSS</sequence>
<dbReference type="Proteomes" id="UP000007347">
    <property type="component" value="Chromosome"/>
</dbReference>
<reference evidence="1 2" key="1">
    <citation type="journal article" date="2013" name="Environ. Microbiol.">
        <title>Complete genome, catabolic sub-proteomes and key-metabolites of Desulfobacula toluolica Tol2, a marine, aromatic compound-degrading, sulfate-reducing bacterium.</title>
        <authorList>
            <person name="Wohlbrand L."/>
            <person name="Jacob J.H."/>
            <person name="Kube M."/>
            <person name="Mussmann M."/>
            <person name="Jarling R."/>
            <person name="Beck A."/>
            <person name="Amann R."/>
            <person name="Wilkes H."/>
            <person name="Reinhardt R."/>
            <person name="Rabus R."/>
        </authorList>
    </citation>
    <scope>NUCLEOTIDE SEQUENCE [LARGE SCALE GENOMIC DNA]</scope>
    <source>
        <strain evidence="2">DSM 7467 / Tol2</strain>
    </source>
</reference>
<gene>
    <name evidence="1" type="ordered locus">TOL2_C40620</name>
</gene>
<accession>K0NPY6</accession>
<dbReference type="AlphaFoldDB" id="K0NPY6"/>
<proteinExistence type="predicted"/>
<evidence type="ECO:0000313" key="2">
    <source>
        <dbReference type="Proteomes" id="UP000007347"/>
    </source>
</evidence>
<evidence type="ECO:0000313" key="1">
    <source>
        <dbReference type="EMBL" id="CCK82218.1"/>
    </source>
</evidence>
<dbReference type="InterPro" id="IPR012347">
    <property type="entry name" value="Ferritin-like"/>
</dbReference>
<dbReference type="KEGG" id="dto:TOL2_C40620"/>
<dbReference type="Gene3D" id="1.20.1260.10">
    <property type="match status" value="1"/>
</dbReference>
<dbReference type="EMBL" id="FO203503">
    <property type="protein sequence ID" value="CCK82218.1"/>
    <property type="molecule type" value="Genomic_DNA"/>
</dbReference>
<protein>
    <submittedName>
        <fullName evidence="1">Conserved uncharacterized protein</fullName>
    </submittedName>
</protein>
<dbReference type="HOGENOM" id="CLU_140906_0_0_7"/>
<dbReference type="RefSeq" id="WP_014959398.1">
    <property type="nucleotide sequence ID" value="NC_018645.1"/>
</dbReference>
<dbReference type="InterPro" id="IPR009078">
    <property type="entry name" value="Ferritin-like_SF"/>
</dbReference>
<organism evidence="1 2">
    <name type="scientific">Desulfobacula toluolica (strain DSM 7467 / Tol2)</name>
    <dbReference type="NCBI Taxonomy" id="651182"/>
    <lineage>
        <taxon>Bacteria</taxon>
        <taxon>Pseudomonadati</taxon>
        <taxon>Thermodesulfobacteriota</taxon>
        <taxon>Desulfobacteria</taxon>
        <taxon>Desulfobacterales</taxon>
        <taxon>Desulfobacteraceae</taxon>
        <taxon>Desulfobacula</taxon>
    </lineage>
</organism>
<name>K0NPY6_DESTT</name>
<dbReference type="OrthoDB" id="5436174at2"/>
<keyword evidence="2" id="KW-1185">Reference proteome</keyword>